<protein>
    <recommendedName>
        <fullName evidence="4">Carrier domain-containing protein</fullName>
    </recommendedName>
</protein>
<dbReference type="Pfam" id="PF00975">
    <property type="entry name" value="Thioesterase"/>
    <property type="match status" value="1"/>
</dbReference>
<dbReference type="Gene3D" id="3.30.559.10">
    <property type="entry name" value="Chloramphenicol acetyltransferase-like domain"/>
    <property type="match status" value="1"/>
</dbReference>
<evidence type="ECO:0000256" key="2">
    <source>
        <dbReference type="ARBA" id="ARBA00022450"/>
    </source>
</evidence>
<dbReference type="Pfam" id="PF00550">
    <property type="entry name" value="PP-binding"/>
    <property type="match status" value="1"/>
</dbReference>
<dbReference type="GO" id="GO:0003824">
    <property type="term" value="F:catalytic activity"/>
    <property type="evidence" value="ECO:0007669"/>
    <property type="project" value="InterPro"/>
</dbReference>
<dbReference type="EMBL" id="POUB01000019">
    <property type="protein sequence ID" value="PZG01827.1"/>
    <property type="molecule type" value="Genomic_DNA"/>
</dbReference>
<dbReference type="CDD" id="cd12116">
    <property type="entry name" value="A_NRPS_Ta1_like"/>
    <property type="match status" value="1"/>
</dbReference>
<dbReference type="Pfam" id="PF00501">
    <property type="entry name" value="AMP-binding"/>
    <property type="match status" value="1"/>
</dbReference>
<dbReference type="PANTHER" id="PTHR45527:SF1">
    <property type="entry name" value="FATTY ACID SYNTHASE"/>
    <property type="match status" value="1"/>
</dbReference>
<dbReference type="InterPro" id="IPR029058">
    <property type="entry name" value="AB_hydrolase_fold"/>
</dbReference>
<dbReference type="SUPFAM" id="SSF56801">
    <property type="entry name" value="Acetyl-CoA synthetase-like"/>
    <property type="match status" value="1"/>
</dbReference>
<dbReference type="GO" id="GO:0008610">
    <property type="term" value="P:lipid biosynthetic process"/>
    <property type="evidence" value="ECO:0007669"/>
    <property type="project" value="UniProtKB-ARBA"/>
</dbReference>
<comment type="cofactor">
    <cofactor evidence="1">
        <name>pantetheine 4'-phosphate</name>
        <dbReference type="ChEBI" id="CHEBI:47942"/>
    </cofactor>
</comment>
<accession>A0A2W2DXB9</accession>
<proteinExistence type="predicted"/>
<evidence type="ECO:0000313" key="5">
    <source>
        <dbReference type="EMBL" id="PZG01827.1"/>
    </source>
</evidence>
<dbReference type="OrthoDB" id="3671989at2"/>
<dbReference type="PROSITE" id="PS00455">
    <property type="entry name" value="AMP_BINDING"/>
    <property type="match status" value="1"/>
</dbReference>
<dbReference type="FunFam" id="3.30.300.30:FF:000010">
    <property type="entry name" value="Enterobactin synthetase component F"/>
    <property type="match status" value="1"/>
</dbReference>
<dbReference type="Gene3D" id="3.40.50.12780">
    <property type="entry name" value="N-terminal domain of ligase-like"/>
    <property type="match status" value="1"/>
</dbReference>
<dbReference type="FunFam" id="2.30.38.10:FF:000001">
    <property type="entry name" value="Non-ribosomal peptide synthetase PvdI"/>
    <property type="match status" value="1"/>
</dbReference>
<dbReference type="FunFam" id="3.40.50.980:FF:000001">
    <property type="entry name" value="Non-ribosomal peptide synthetase"/>
    <property type="match status" value="1"/>
</dbReference>
<dbReference type="Proteomes" id="UP000248749">
    <property type="component" value="Unassembled WGS sequence"/>
</dbReference>
<dbReference type="InterPro" id="IPR045851">
    <property type="entry name" value="AMP-bd_C_sf"/>
</dbReference>
<reference evidence="5 6" key="1">
    <citation type="submission" date="2018-01" db="EMBL/GenBank/DDBJ databases">
        <title>Draft genome sequence of Salinispora sp. 13K206.</title>
        <authorList>
            <person name="Sahin N."/>
            <person name="Saygin H."/>
            <person name="Ay H."/>
        </authorList>
    </citation>
    <scope>NUCLEOTIDE SEQUENCE [LARGE SCALE GENOMIC DNA]</scope>
    <source>
        <strain evidence="5 6">13K206</strain>
    </source>
</reference>
<evidence type="ECO:0000313" key="6">
    <source>
        <dbReference type="Proteomes" id="UP000248749"/>
    </source>
</evidence>
<evidence type="ECO:0000256" key="3">
    <source>
        <dbReference type="ARBA" id="ARBA00022553"/>
    </source>
</evidence>
<dbReference type="InterPro" id="IPR023213">
    <property type="entry name" value="CAT-like_dom_sf"/>
</dbReference>
<name>A0A2W2DXB9_9ACTN</name>
<dbReference type="InterPro" id="IPR036736">
    <property type="entry name" value="ACP-like_sf"/>
</dbReference>
<keyword evidence="2" id="KW-0596">Phosphopantetheine</keyword>
<dbReference type="Gene3D" id="3.30.559.30">
    <property type="entry name" value="Nonribosomal peptide synthetase, condensation domain"/>
    <property type="match status" value="1"/>
</dbReference>
<sequence>MALDDAYPLTRLQAGMLYHSHLDATGSTYHDLLSLKIGGPFDPDRLRRVLEVMVAGHEMLRSSVDLTKFSEPMQLVHDTAEVALTVQDLTGLDGGGQATAIGEWRAEEKTRPFDLASPPLLRLHAQLLSNDAFWLNLSFHHAILDGWSLSLLTSWLLREYDRTVSGEAPEPVRLATCFRDFVLLERKALADSRSKEYWRTLLDGAEVLTLPRWQTGPAGTADASVQVHRVQFGADLSGRIRAFAAKARVPAKAVLFAAHAGVMARLSGQPRVVTGRVANGRPETADGEQMIGLFLNTVPMVLDTRRASWRGLVRQAHEAEIDALAHRRYPLSQIQKDLDADTLFETMVDYRAMRSYGELSLRHLRIEETTFFEQTNFPFTANFGADPQTGQIGLGISYDPAEFSAEQIETTAGYYTAALTAILDTPDLPVARTVLMSESETTRHLREWNDTAAAYPLDRPLPLLLAEVARRNPDRIAVHVGDRQLTYAQLHQRACQLGRRLRELGVGPGTVVGVQMRRSPELVVALLAVLTAGGAYLPLDPGYPADRLASMLADSNALVVLTDPESAPPVSAATVLTVEAESFAEGPADGLDPGTTADDLAYVIYTSGSTGRPKGVQISHRALVNLLWSMSGKVGLTPDDRWLAVTSLSFDIAGLEVFAPLLAGAKLILLPDDTVHGPETVELLRTATIAQATPSGWRMLIDAGLGTEPGVRAICGGEALPDDLAEQLAVRMGAVWNAYGPTETTIWSCLQPVSAGEPVSIGKPLDNTQVYVLDENLRPVPIGVPGELYIGGDGVARGYWNQPGLTASRFVADPFGRPGARLYRTGDTVRWRPDATLDFIGRSDHQIKIRGFRIELGEVESVLAAHPSVKQVVVVPRSDGRGAHQLVAYLVAATSSPATPAELNSHVATKLPAYMAPSAFAWLDAFPLTPNGKIDRRALPDIDRGDTAVADIVGPETDTERLIARLWADELGLDRVGTTDTLRQLGGNSITALRIVLRIKEATGHRVPLARLLTDGTVGVLAGMIDSGRQQRDSILVPLREGSGTPLFLVHPLGGTVFCYGELLEALPAEQPVFGIQAFDVAGVDGPRPDTIEAIAEHYLRAVQTVQAQGPYHLGGWCMGGAVAYEMARQLEQQGQTVSTLALIDSSFADPVPPEWVDDEAAAISGAFADTLPVTVEELRQVPAERRMQHALSIAEGHTARPDVSNVDDLRRLVALYRRHAVALLRYRDNTHDPYGGDTIVIRGEWADHPAPDLGWGPGVTEGRLIVIESPGDHRSLLAEPHVGALAHRIVLAMRDGVSALHPFVPEERQHG</sequence>
<dbReference type="GO" id="GO:0044550">
    <property type="term" value="P:secondary metabolite biosynthetic process"/>
    <property type="evidence" value="ECO:0007669"/>
    <property type="project" value="UniProtKB-ARBA"/>
</dbReference>
<dbReference type="PRINTS" id="PR00154">
    <property type="entry name" value="AMPBINDING"/>
</dbReference>
<dbReference type="GO" id="GO:0005737">
    <property type="term" value="C:cytoplasm"/>
    <property type="evidence" value="ECO:0007669"/>
    <property type="project" value="TreeGrafter"/>
</dbReference>
<dbReference type="Gene3D" id="1.10.1200.10">
    <property type="entry name" value="ACP-like"/>
    <property type="match status" value="1"/>
</dbReference>
<dbReference type="NCBIfam" id="TIGR01733">
    <property type="entry name" value="AA-adenyl-dom"/>
    <property type="match status" value="1"/>
</dbReference>
<comment type="caution">
    <text evidence="5">The sequence shown here is derived from an EMBL/GenBank/DDBJ whole genome shotgun (WGS) entry which is preliminary data.</text>
</comment>
<dbReference type="SUPFAM" id="SSF47336">
    <property type="entry name" value="ACP-like"/>
    <property type="match status" value="1"/>
</dbReference>
<dbReference type="Pfam" id="PF13193">
    <property type="entry name" value="AMP-binding_C"/>
    <property type="match status" value="1"/>
</dbReference>
<dbReference type="SUPFAM" id="SSF53474">
    <property type="entry name" value="alpha/beta-Hydrolases"/>
    <property type="match status" value="1"/>
</dbReference>
<keyword evidence="6" id="KW-1185">Reference proteome</keyword>
<dbReference type="InterPro" id="IPR020459">
    <property type="entry name" value="AMP-binding"/>
</dbReference>
<dbReference type="Pfam" id="PF00668">
    <property type="entry name" value="Condensation"/>
    <property type="match status" value="1"/>
</dbReference>
<dbReference type="InterPro" id="IPR042099">
    <property type="entry name" value="ANL_N_sf"/>
</dbReference>
<dbReference type="InterPro" id="IPR025110">
    <property type="entry name" value="AMP-bd_C"/>
</dbReference>
<evidence type="ECO:0000256" key="1">
    <source>
        <dbReference type="ARBA" id="ARBA00001957"/>
    </source>
</evidence>
<dbReference type="InterPro" id="IPR001242">
    <property type="entry name" value="Condensation_dom"/>
</dbReference>
<gene>
    <name evidence="5" type="ORF">C1I99_05225</name>
</gene>
<dbReference type="RefSeq" id="WP_111133001.1">
    <property type="nucleotide sequence ID" value="NZ_POUB01000019.1"/>
</dbReference>
<dbReference type="GO" id="GO:0043041">
    <property type="term" value="P:amino acid activation for nonribosomal peptide biosynthetic process"/>
    <property type="evidence" value="ECO:0007669"/>
    <property type="project" value="TreeGrafter"/>
</dbReference>
<keyword evidence="3" id="KW-0597">Phosphoprotein</keyword>
<feature type="domain" description="Carrier" evidence="4">
    <location>
        <begin position="954"/>
        <end position="1029"/>
    </location>
</feature>
<dbReference type="GO" id="GO:0031177">
    <property type="term" value="F:phosphopantetheine binding"/>
    <property type="evidence" value="ECO:0007669"/>
    <property type="project" value="TreeGrafter"/>
</dbReference>
<evidence type="ECO:0000259" key="4">
    <source>
        <dbReference type="PROSITE" id="PS50075"/>
    </source>
</evidence>
<dbReference type="PROSITE" id="PS50075">
    <property type="entry name" value="CARRIER"/>
    <property type="match status" value="1"/>
</dbReference>
<dbReference type="InterPro" id="IPR010071">
    <property type="entry name" value="AA_adenyl_dom"/>
</dbReference>
<dbReference type="Gene3D" id="3.40.50.1820">
    <property type="entry name" value="alpha/beta hydrolase"/>
    <property type="match status" value="1"/>
</dbReference>
<dbReference type="InterPro" id="IPR000873">
    <property type="entry name" value="AMP-dep_synth/lig_dom"/>
</dbReference>
<dbReference type="InterPro" id="IPR009081">
    <property type="entry name" value="PP-bd_ACP"/>
</dbReference>
<dbReference type="FunFam" id="3.40.50.12780:FF:000012">
    <property type="entry name" value="Non-ribosomal peptide synthetase"/>
    <property type="match status" value="1"/>
</dbReference>
<dbReference type="InterPro" id="IPR020845">
    <property type="entry name" value="AMP-binding_CS"/>
</dbReference>
<dbReference type="Gene3D" id="3.30.300.30">
    <property type="match status" value="1"/>
</dbReference>
<dbReference type="SUPFAM" id="SSF52777">
    <property type="entry name" value="CoA-dependent acyltransferases"/>
    <property type="match status" value="2"/>
</dbReference>
<dbReference type="InterPro" id="IPR001031">
    <property type="entry name" value="Thioesterase"/>
</dbReference>
<organism evidence="5 6">
    <name type="scientific">Micromonospora deserti</name>
    <dbReference type="NCBI Taxonomy" id="2070366"/>
    <lineage>
        <taxon>Bacteria</taxon>
        <taxon>Bacillati</taxon>
        <taxon>Actinomycetota</taxon>
        <taxon>Actinomycetes</taxon>
        <taxon>Micromonosporales</taxon>
        <taxon>Micromonosporaceae</taxon>
        <taxon>Micromonospora</taxon>
    </lineage>
</organism>
<dbReference type="PANTHER" id="PTHR45527">
    <property type="entry name" value="NONRIBOSOMAL PEPTIDE SYNTHETASE"/>
    <property type="match status" value="1"/>
</dbReference>